<dbReference type="InterPro" id="IPR036410">
    <property type="entry name" value="HSP_DnaJ_Cys-rich_dom_sf"/>
</dbReference>
<evidence type="ECO:0000259" key="15">
    <source>
        <dbReference type="PROSITE" id="PS51188"/>
    </source>
</evidence>
<comment type="domain">
    <text evidence="12">The J domain is necessary and sufficient to stimulate DnaK ATPase activity. Zinc center 1 plays an important role in the autonomous, DnaK-independent chaperone activity of DnaJ. Zinc center 2 is essential for interaction with DnaK and for DnaJ activity.</text>
</comment>
<dbReference type="eggNOG" id="COG0484">
    <property type="taxonomic scope" value="Bacteria"/>
</dbReference>
<evidence type="ECO:0000256" key="7">
    <source>
        <dbReference type="ARBA" id="ARBA00023016"/>
    </source>
</evidence>
<accession>W7YKW5</accession>
<feature type="binding site" evidence="12">
    <location>
        <position position="199"/>
    </location>
    <ligand>
        <name>Zn(2+)</name>
        <dbReference type="ChEBI" id="CHEBI:29105"/>
        <label>2</label>
    </ligand>
</feature>
<dbReference type="PRINTS" id="PR00625">
    <property type="entry name" value="JDOMAIN"/>
</dbReference>
<feature type="binding site" evidence="12">
    <location>
        <position position="216"/>
    </location>
    <ligand>
        <name>Zn(2+)</name>
        <dbReference type="ChEBI" id="CHEBI:29105"/>
        <label>1</label>
    </ligand>
</feature>
<dbReference type="NCBIfam" id="NF010882">
    <property type="entry name" value="PRK14289.1"/>
    <property type="match status" value="1"/>
</dbReference>
<comment type="similarity">
    <text evidence="10 12">Belongs to the DnaJ family.</text>
</comment>
<dbReference type="Gene3D" id="1.10.287.110">
    <property type="entry name" value="DnaJ domain"/>
    <property type="match status" value="1"/>
</dbReference>
<evidence type="ECO:0000256" key="2">
    <source>
        <dbReference type="ARBA" id="ARBA00022705"/>
    </source>
</evidence>
<dbReference type="AlphaFoldDB" id="W7YKW5"/>
<dbReference type="PANTHER" id="PTHR43096:SF48">
    <property type="entry name" value="CHAPERONE PROTEIN DNAJ"/>
    <property type="match status" value="1"/>
</dbReference>
<evidence type="ECO:0000256" key="9">
    <source>
        <dbReference type="ARBA" id="ARBA00053423"/>
    </source>
</evidence>
<dbReference type="GO" id="GO:0051082">
    <property type="term" value="F:unfolded protein binding"/>
    <property type="evidence" value="ECO:0007669"/>
    <property type="project" value="UniProtKB-UniRule"/>
</dbReference>
<sequence>MSKRDYYEVLGVSKNATAEEIKKAYRKKAIQFHPDKNPGDKAAEEKFKEAAEAYEVLSDQQKKSRYDQYGHAGVGGASGGGYGGGGMSMDDIFSHFGDIFGGGGFGGFSGFGGFNGGGGRQRVNKGSNLRVKVTLTLDEILNGVEKKIKVKKYVPCKHCKGSGADGGASHSTCTTCNGSGQVTRISNTILGQMQTASTCPTCGGEGKIITNKCKYCAGEGIEKDEEVIPINIPAGVEEGMQLSVSGKGNAARRGGINGDLLVLIHEEEHPELVRDGRDLLYNLFVSIPDATLGAPVEIPTLEGRVKVKIEAGTQPGKVLRLRGKGLPEVNAYGRGDLLVKINVWIPKDLSRDEKKALEKMAESDSFTPKPSSHEKNFFSRMKDMF</sequence>
<keyword evidence="6 12" id="KW-0862">Zinc</keyword>
<feature type="domain" description="CR-type" evidence="15">
    <location>
        <begin position="143"/>
        <end position="225"/>
    </location>
</feature>
<dbReference type="InterPro" id="IPR001623">
    <property type="entry name" value="DnaJ_domain"/>
</dbReference>
<dbReference type="Pfam" id="PF00226">
    <property type="entry name" value="DnaJ"/>
    <property type="match status" value="1"/>
</dbReference>
<evidence type="ECO:0000256" key="11">
    <source>
        <dbReference type="ARBA" id="ARBA00067609"/>
    </source>
</evidence>
<dbReference type="Gene3D" id="2.10.230.10">
    <property type="entry name" value="Heat shock protein DnaJ, cysteine-rich domain"/>
    <property type="match status" value="1"/>
</dbReference>
<keyword evidence="8 12" id="KW-0143">Chaperone</keyword>
<evidence type="ECO:0000256" key="12">
    <source>
        <dbReference type="HAMAP-Rule" id="MF_01152"/>
    </source>
</evidence>
<dbReference type="GO" id="GO:0009408">
    <property type="term" value="P:response to heat"/>
    <property type="evidence" value="ECO:0007669"/>
    <property type="project" value="InterPro"/>
</dbReference>
<dbReference type="HAMAP" id="MF_01152">
    <property type="entry name" value="DnaJ"/>
    <property type="match status" value="1"/>
</dbReference>
<dbReference type="STRING" id="869213.GCA_000517085_03760"/>
<dbReference type="PROSITE" id="PS51188">
    <property type="entry name" value="ZF_CR"/>
    <property type="match status" value="1"/>
</dbReference>
<feature type="domain" description="J" evidence="14">
    <location>
        <begin position="5"/>
        <end position="70"/>
    </location>
</feature>
<dbReference type="PROSITE" id="PS00636">
    <property type="entry name" value="DNAJ_1"/>
    <property type="match status" value="1"/>
</dbReference>
<comment type="cofactor">
    <cofactor evidence="12">
        <name>Zn(2+)</name>
        <dbReference type="ChEBI" id="CHEBI:29105"/>
    </cofactor>
    <text evidence="12">Binds 2 Zn(2+) ions per monomer.</text>
</comment>
<feature type="binding site" evidence="12">
    <location>
        <position position="202"/>
    </location>
    <ligand>
        <name>Zn(2+)</name>
        <dbReference type="ChEBI" id="CHEBI:29105"/>
        <label>2</label>
    </ligand>
</feature>
<comment type="function">
    <text evidence="9 12">Participates actively in the response to hyperosmotic and heat shock by preventing the aggregation of stress-denatured proteins and by disaggregating proteins, also in an autonomous, DnaK-independent fashion. Unfolded proteins bind initially to DnaJ; upon interaction with the DnaJ-bound protein, DnaK hydrolyzes its bound ATP, resulting in the formation of a stable complex. GrpE releases ADP from DnaK; ATP binding to DnaK triggers the release of the substrate protein, thus completing the reaction cycle. Several rounds of ATP-dependent interactions between DnaJ, DnaK and GrpE are required for fully efficient folding. Also involved, together with DnaK and GrpE, in the DNA replication of plasmids through activation of initiation proteins.</text>
</comment>
<feature type="binding site" evidence="12">
    <location>
        <position position="159"/>
    </location>
    <ligand>
        <name>Zn(2+)</name>
        <dbReference type="ChEBI" id="CHEBI:29105"/>
        <label>1</label>
    </ligand>
</feature>
<dbReference type="InterPro" id="IPR001305">
    <property type="entry name" value="HSP_DnaJ_Cys-rich_dom"/>
</dbReference>
<evidence type="ECO:0000256" key="1">
    <source>
        <dbReference type="ARBA" id="ARBA00022490"/>
    </source>
</evidence>
<feature type="binding site" evidence="12">
    <location>
        <position position="213"/>
    </location>
    <ligand>
        <name>Zn(2+)</name>
        <dbReference type="ChEBI" id="CHEBI:29105"/>
        <label>1</label>
    </ligand>
</feature>
<dbReference type="CDD" id="cd10747">
    <property type="entry name" value="DnaJ_C"/>
    <property type="match status" value="1"/>
</dbReference>
<dbReference type="GO" id="GO:0042026">
    <property type="term" value="P:protein refolding"/>
    <property type="evidence" value="ECO:0007669"/>
    <property type="project" value="TreeGrafter"/>
</dbReference>
<feature type="repeat" description="CXXCXGXG motif" evidence="12">
    <location>
        <begin position="173"/>
        <end position="180"/>
    </location>
</feature>
<dbReference type="FunFam" id="1.10.287.110:FF:000034">
    <property type="entry name" value="Chaperone protein DnaJ"/>
    <property type="match status" value="1"/>
</dbReference>
<proteinExistence type="inferred from homology"/>
<dbReference type="InterPro" id="IPR018253">
    <property type="entry name" value="DnaJ_domain_CS"/>
</dbReference>
<evidence type="ECO:0000313" key="17">
    <source>
        <dbReference type="Proteomes" id="UP000019402"/>
    </source>
</evidence>
<dbReference type="SMART" id="SM00271">
    <property type="entry name" value="DnaJ"/>
    <property type="match status" value="1"/>
</dbReference>
<dbReference type="GO" id="GO:0008270">
    <property type="term" value="F:zinc ion binding"/>
    <property type="evidence" value="ECO:0007669"/>
    <property type="project" value="UniProtKB-UniRule"/>
</dbReference>
<dbReference type="FunFam" id="2.10.230.10:FF:000002">
    <property type="entry name" value="Molecular chaperone DnaJ"/>
    <property type="match status" value="1"/>
</dbReference>
<keyword evidence="2 12" id="KW-0235">DNA replication</keyword>
<dbReference type="SUPFAM" id="SSF49493">
    <property type="entry name" value="HSP40/DnaJ peptide-binding domain"/>
    <property type="match status" value="2"/>
</dbReference>
<dbReference type="GO" id="GO:0005737">
    <property type="term" value="C:cytoplasm"/>
    <property type="evidence" value="ECO:0007669"/>
    <property type="project" value="UniProtKB-SubCell"/>
</dbReference>
<dbReference type="CDD" id="cd06257">
    <property type="entry name" value="DnaJ"/>
    <property type="match status" value="1"/>
</dbReference>
<keyword evidence="3 12" id="KW-0479">Metal-binding</keyword>
<dbReference type="PANTHER" id="PTHR43096">
    <property type="entry name" value="DNAJ HOMOLOG 1, MITOCHONDRIAL-RELATED"/>
    <property type="match status" value="1"/>
</dbReference>
<evidence type="ECO:0000256" key="5">
    <source>
        <dbReference type="ARBA" id="ARBA00022771"/>
    </source>
</evidence>
<evidence type="ECO:0000259" key="14">
    <source>
        <dbReference type="PROSITE" id="PS50076"/>
    </source>
</evidence>
<dbReference type="NCBIfam" id="TIGR02349">
    <property type="entry name" value="DnaJ_bact"/>
    <property type="match status" value="1"/>
</dbReference>
<evidence type="ECO:0000256" key="13">
    <source>
        <dbReference type="PROSITE-ProRule" id="PRU00546"/>
    </source>
</evidence>
<evidence type="ECO:0000313" key="16">
    <source>
        <dbReference type="EMBL" id="GAF05156.1"/>
    </source>
</evidence>
<feature type="repeat" description="CXXCXGXG motif" evidence="12">
    <location>
        <begin position="199"/>
        <end position="206"/>
    </location>
</feature>
<comment type="subunit">
    <text evidence="12">Homodimer.</text>
</comment>
<evidence type="ECO:0000256" key="8">
    <source>
        <dbReference type="ARBA" id="ARBA00023186"/>
    </source>
</evidence>
<dbReference type="FunFam" id="2.60.260.20:FF:000005">
    <property type="entry name" value="Chaperone protein dnaJ 1, mitochondrial"/>
    <property type="match status" value="1"/>
</dbReference>
<keyword evidence="17" id="KW-1185">Reference proteome</keyword>
<feature type="binding site" evidence="12">
    <location>
        <position position="176"/>
    </location>
    <ligand>
        <name>Zn(2+)</name>
        <dbReference type="ChEBI" id="CHEBI:29105"/>
        <label>2</label>
    </ligand>
</feature>
<dbReference type="SUPFAM" id="SSF46565">
    <property type="entry name" value="Chaperone J-domain"/>
    <property type="match status" value="1"/>
</dbReference>
<evidence type="ECO:0000256" key="6">
    <source>
        <dbReference type="ARBA" id="ARBA00022833"/>
    </source>
</evidence>
<dbReference type="Pfam" id="PF00684">
    <property type="entry name" value="DnaJ_CXXCXGXG"/>
    <property type="match status" value="1"/>
</dbReference>
<keyword evidence="4 12" id="KW-0677">Repeat</keyword>
<evidence type="ECO:0000256" key="3">
    <source>
        <dbReference type="ARBA" id="ARBA00022723"/>
    </source>
</evidence>
<name>W7YKW5_9BACT</name>
<keyword evidence="7 12" id="KW-0346">Stress response</keyword>
<evidence type="ECO:0000256" key="4">
    <source>
        <dbReference type="ARBA" id="ARBA00022737"/>
    </source>
</evidence>
<dbReference type="Gene3D" id="2.60.260.20">
    <property type="entry name" value="Urease metallochaperone UreE, N-terminal domain"/>
    <property type="match status" value="2"/>
</dbReference>
<dbReference type="GO" id="GO:0031072">
    <property type="term" value="F:heat shock protein binding"/>
    <property type="evidence" value="ECO:0007669"/>
    <property type="project" value="InterPro"/>
</dbReference>
<organism evidence="16 17">
    <name type="scientific">Saccharicrinis fermentans DSM 9555 = JCM 21142</name>
    <dbReference type="NCBI Taxonomy" id="869213"/>
    <lineage>
        <taxon>Bacteria</taxon>
        <taxon>Pseudomonadati</taxon>
        <taxon>Bacteroidota</taxon>
        <taxon>Bacteroidia</taxon>
        <taxon>Marinilabiliales</taxon>
        <taxon>Marinilabiliaceae</taxon>
        <taxon>Saccharicrinis</taxon>
    </lineage>
</organism>
<gene>
    <name evidence="12" type="primary">dnaJ</name>
    <name evidence="16" type="ORF">JCM21142_93880</name>
</gene>
<feature type="repeat" description="CXXCXGXG motif" evidence="12">
    <location>
        <begin position="213"/>
        <end position="220"/>
    </location>
</feature>
<feature type="binding site" evidence="12">
    <location>
        <position position="173"/>
    </location>
    <ligand>
        <name>Zn(2+)</name>
        <dbReference type="ChEBI" id="CHEBI:29105"/>
        <label>2</label>
    </ligand>
</feature>
<dbReference type="Pfam" id="PF01556">
    <property type="entry name" value="DnaJ_C"/>
    <property type="match status" value="1"/>
</dbReference>
<dbReference type="RefSeq" id="WP_027473112.1">
    <property type="nucleotide sequence ID" value="NZ_BAMD01000071.1"/>
</dbReference>
<keyword evidence="5 12" id="KW-0863">Zinc-finger</keyword>
<dbReference type="CDD" id="cd10719">
    <property type="entry name" value="DnaJ_zf"/>
    <property type="match status" value="1"/>
</dbReference>
<dbReference type="GO" id="GO:0006260">
    <property type="term" value="P:DNA replication"/>
    <property type="evidence" value="ECO:0007669"/>
    <property type="project" value="UniProtKB-KW"/>
</dbReference>
<comment type="caution">
    <text evidence="16">The sequence shown here is derived from an EMBL/GenBank/DDBJ whole genome shotgun (WGS) entry which is preliminary data.</text>
</comment>
<dbReference type="SUPFAM" id="SSF57938">
    <property type="entry name" value="DnaJ/Hsp40 cysteine-rich domain"/>
    <property type="match status" value="1"/>
</dbReference>
<keyword evidence="1 12" id="KW-0963">Cytoplasm</keyword>
<dbReference type="InterPro" id="IPR036869">
    <property type="entry name" value="J_dom_sf"/>
</dbReference>
<comment type="subcellular location">
    <subcellularLocation>
        <location evidence="12">Cytoplasm</location>
    </subcellularLocation>
</comment>
<feature type="zinc finger region" description="CR-type" evidence="13">
    <location>
        <begin position="143"/>
        <end position="225"/>
    </location>
</feature>
<dbReference type="InterPro" id="IPR012724">
    <property type="entry name" value="DnaJ"/>
</dbReference>
<feature type="binding site" evidence="12">
    <location>
        <position position="156"/>
    </location>
    <ligand>
        <name>Zn(2+)</name>
        <dbReference type="ChEBI" id="CHEBI:29105"/>
        <label>1</label>
    </ligand>
</feature>
<dbReference type="Proteomes" id="UP000019402">
    <property type="component" value="Unassembled WGS sequence"/>
</dbReference>
<feature type="repeat" description="CXXCXGXG motif" evidence="12">
    <location>
        <begin position="156"/>
        <end position="163"/>
    </location>
</feature>
<dbReference type="EMBL" id="BAMD01000071">
    <property type="protein sequence ID" value="GAF05156.1"/>
    <property type="molecule type" value="Genomic_DNA"/>
</dbReference>
<dbReference type="GO" id="GO:0005524">
    <property type="term" value="F:ATP binding"/>
    <property type="evidence" value="ECO:0007669"/>
    <property type="project" value="InterPro"/>
</dbReference>
<dbReference type="InterPro" id="IPR002939">
    <property type="entry name" value="DnaJ_C"/>
</dbReference>
<reference evidence="16 17" key="1">
    <citation type="journal article" date="2014" name="Genome Announc.">
        <title>Draft Genome Sequence of Cytophaga fermentans JCM 21142T, a Facultative Anaerobe Isolated from Marine Mud.</title>
        <authorList>
            <person name="Starns D."/>
            <person name="Oshima K."/>
            <person name="Suda W."/>
            <person name="Iino T."/>
            <person name="Yuki M."/>
            <person name="Inoue J."/>
            <person name="Kitamura K."/>
            <person name="Iida T."/>
            <person name="Darby A."/>
            <person name="Hattori M."/>
            <person name="Ohkuma M."/>
        </authorList>
    </citation>
    <scope>NUCLEOTIDE SEQUENCE [LARGE SCALE GENOMIC DNA]</scope>
    <source>
        <strain evidence="16 17">JCM 21142</strain>
    </source>
</reference>
<dbReference type="InterPro" id="IPR008971">
    <property type="entry name" value="HSP40/DnaJ_pept-bd"/>
</dbReference>
<dbReference type="PROSITE" id="PS50076">
    <property type="entry name" value="DNAJ_2"/>
    <property type="match status" value="1"/>
</dbReference>
<protein>
    <recommendedName>
        <fullName evidence="11 12">Chaperone protein DnaJ</fullName>
    </recommendedName>
</protein>
<evidence type="ECO:0000256" key="10">
    <source>
        <dbReference type="ARBA" id="ARBA00061004"/>
    </source>
</evidence>
<dbReference type="NCBIfam" id="NF008035">
    <property type="entry name" value="PRK10767.1"/>
    <property type="match status" value="1"/>
</dbReference>
<dbReference type="OrthoDB" id="9779889at2"/>